<dbReference type="PANTHER" id="PTHR24264:SF65">
    <property type="entry name" value="SRCR DOMAIN-CONTAINING PROTEIN"/>
    <property type="match status" value="1"/>
</dbReference>
<evidence type="ECO:0000256" key="6">
    <source>
        <dbReference type="ARBA" id="ARBA00023157"/>
    </source>
</evidence>
<dbReference type="GO" id="GO:0005576">
    <property type="term" value="C:extracellular region"/>
    <property type="evidence" value="ECO:0007669"/>
    <property type="project" value="UniProtKB-SubCell"/>
</dbReference>
<dbReference type="SUPFAM" id="SSF50494">
    <property type="entry name" value="Trypsin-like serine proteases"/>
    <property type="match status" value="1"/>
</dbReference>
<evidence type="ECO:0000313" key="10">
    <source>
        <dbReference type="EMBL" id="KAL3287541.1"/>
    </source>
</evidence>
<dbReference type="Proteomes" id="UP001516400">
    <property type="component" value="Unassembled WGS sequence"/>
</dbReference>
<keyword evidence="5 7" id="KW-0720">Serine protease</keyword>
<reference evidence="10 11" key="1">
    <citation type="journal article" date="2021" name="BMC Biol.">
        <title>Horizontally acquired antibacterial genes associated with adaptive radiation of ladybird beetles.</title>
        <authorList>
            <person name="Li H.S."/>
            <person name="Tang X.F."/>
            <person name="Huang Y.H."/>
            <person name="Xu Z.Y."/>
            <person name="Chen M.L."/>
            <person name="Du X.Y."/>
            <person name="Qiu B.Y."/>
            <person name="Chen P.T."/>
            <person name="Zhang W."/>
            <person name="Slipinski A."/>
            <person name="Escalona H.E."/>
            <person name="Waterhouse R.M."/>
            <person name="Zwick A."/>
            <person name="Pang H."/>
        </authorList>
    </citation>
    <scope>NUCLEOTIDE SEQUENCE [LARGE SCALE GENOMIC DNA]</scope>
    <source>
        <strain evidence="10">SYSU2018</strain>
    </source>
</reference>
<dbReference type="CDD" id="cd00190">
    <property type="entry name" value="Tryp_SPc"/>
    <property type="match status" value="1"/>
</dbReference>
<dbReference type="PRINTS" id="PR00722">
    <property type="entry name" value="CHYMOTRYPSIN"/>
</dbReference>
<dbReference type="GO" id="GO:0006508">
    <property type="term" value="P:proteolysis"/>
    <property type="evidence" value="ECO:0007669"/>
    <property type="project" value="UniProtKB-KW"/>
</dbReference>
<dbReference type="InterPro" id="IPR033116">
    <property type="entry name" value="TRYPSIN_SER"/>
</dbReference>
<dbReference type="GO" id="GO:0008236">
    <property type="term" value="F:serine-type peptidase activity"/>
    <property type="evidence" value="ECO:0007669"/>
    <property type="project" value="UniProtKB-KW"/>
</dbReference>
<dbReference type="InterPro" id="IPR001254">
    <property type="entry name" value="Trypsin_dom"/>
</dbReference>
<evidence type="ECO:0000256" key="1">
    <source>
        <dbReference type="ARBA" id="ARBA00004613"/>
    </source>
</evidence>
<evidence type="ECO:0000256" key="4">
    <source>
        <dbReference type="ARBA" id="ARBA00022801"/>
    </source>
</evidence>
<evidence type="ECO:0000259" key="9">
    <source>
        <dbReference type="PROSITE" id="PS50240"/>
    </source>
</evidence>
<keyword evidence="6" id="KW-1015">Disulfide bond</keyword>
<dbReference type="InterPro" id="IPR009003">
    <property type="entry name" value="Peptidase_S1_PA"/>
</dbReference>
<dbReference type="Gene3D" id="2.40.10.10">
    <property type="entry name" value="Trypsin-like serine proteases"/>
    <property type="match status" value="1"/>
</dbReference>
<accession>A0ABD2PA33</accession>
<evidence type="ECO:0000256" key="2">
    <source>
        <dbReference type="ARBA" id="ARBA00022525"/>
    </source>
</evidence>
<comment type="caution">
    <text evidence="10">The sequence shown here is derived from an EMBL/GenBank/DDBJ whole genome shotgun (WGS) entry which is preliminary data.</text>
</comment>
<dbReference type="Pfam" id="PF00089">
    <property type="entry name" value="Trypsin"/>
    <property type="match status" value="1"/>
</dbReference>
<evidence type="ECO:0000256" key="5">
    <source>
        <dbReference type="ARBA" id="ARBA00022825"/>
    </source>
</evidence>
<keyword evidence="3 7" id="KW-0645">Protease</keyword>
<keyword evidence="8" id="KW-0732">Signal</keyword>
<organism evidence="10 11">
    <name type="scientific">Cryptolaemus montrouzieri</name>
    <dbReference type="NCBI Taxonomy" id="559131"/>
    <lineage>
        <taxon>Eukaryota</taxon>
        <taxon>Metazoa</taxon>
        <taxon>Ecdysozoa</taxon>
        <taxon>Arthropoda</taxon>
        <taxon>Hexapoda</taxon>
        <taxon>Insecta</taxon>
        <taxon>Pterygota</taxon>
        <taxon>Neoptera</taxon>
        <taxon>Endopterygota</taxon>
        <taxon>Coleoptera</taxon>
        <taxon>Polyphaga</taxon>
        <taxon>Cucujiformia</taxon>
        <taxon>Coccinelloidea</taxon>
        <taxon>Coccinellidae</taxon>
        <taxon>Scymninae</taxon>
        <taxon>Scymnini</taxon>
        <taxon>Cryptolaemus</taxon>
    </lineage>
</organism>
<protein>
    <recommendedName>
        <fullName evidence="9">Peptidase S1 domain-containing protein</fullName>
    </recommendedName>
</protein>
<dbReference type="InterPro" id="IPR043504">
    <property type="entry name" value="Peptidase_S1_PA_chymotrypsin"/>
</dbReference>
<keyword evidence="11" id="KW-1185">Reference proteome</keyword>
<sequence>MTILFNFQVFLPILFFFKSTSCTEPSLLPQNLTRKIVGGYDCSIEKYPFVVSLRTTSKLTHFCGGTLLKDSWVLTAAHCTITKFPSYYTIVAGSSETDKNGIQRRVASKIHINKDYNPKTYANDVALIHLKEGFDLSNKLIGLVELPSFQIEGDVKDQCGQAMIIGWGHREQWNPNYEELNYIFNPTLQCVSLPVLSDEECVKLRKKNLRENIFCAYFEGGTKDACQGDSGGPLFCGNIQYGIVSNGYGCGLPDTPGYYTRVDKILPFIWSTILGDESPRAIHSGGAVCRSINHIFFILIILSLFNMWNKN</sequence>
<name>A0ABD2PA33_9CUCU</name>
<comment type="subcellular location">
    <subcellularLocation>
        <location evidence="1">Secreted</location>
    </subcellularLocation>
</comment>
<evidence type="ECO:0000256" key="3">
    <source>
        <dbReference type="ARBA" id="ARBA00022670"/>
    </source>
</evidence>
<dbReference type="PROSITE" id="PS00135">
    <property type="entry name" value="TRYPSIN_SER"/>
    <property type="match status" value="1"/>
</dbReference>
<feature type="signal peptide" evidence="8">
    <location>
        <begin position="1"/>
        <end position="22"/>
    </location>
</feature>
<keyword evidence="4 7" id="KW-0378">Hydrolase</keyword>
<feature type="chain" id="PRO_5044768835" description="Peptidase S1 domain-containing protein" evidence="8">
    <location>
        <begin position="23"/>
        <end position="311"/>
    </location>
</feature>
<evidence type="ECO:0000256" key="7">
    <source>
        <dbReference type="RuleBase" id="RU363034"/>
    </source>
</evidence>
<evidence type="ECO:0000256" key="8">
    <source>
        <dbReference type="SAM" id="SignalP"/>
    </source>
</evidence>
<dbReference type="PROSITE" id="PS50240">
    <property type="entry name" value="TRYPSIN_DOM"/>
    <property type="match status" value="1"/>
</dbReference>
<dbReference type="InterPro" id="IPR001314">
    <property type="entry name" value="Peptidase_S1A"/>
</dbReference>
<dbReference type="InterPro" id="IPR018114">
    <property type="entry name" value="TRYPSIN_HIS"/>
</dbReference>
<dbReference type="FunFam" id="2.40.10.10:FF:000068">
    <property type="entry name" value="transmembrane protease serine 2"/>
    <property type="match status" value="1"/>
</dbReference>
<evidence type="ECO:0000313" key="11">
    <source>
        <dbReference type="Proteomes" id="UP001516400"/>
    </source>
</evidence>
<dbReference type="AlphaFoldDB" id="A0ABD2PA33"/>
<dbReference type="PANTHER" id="PTHR24264">
    <property type="entry name" value="TRYPSIN-RELATED"/>
    <property type="match status" value="1"/>
</dbReference>
<dbReference type="PROSITE" id="PS00134">
    <property type="entry name" value="TRYPSIN_HIS"/>
    <property type="match status" value="1"/>
</dbReference>
<dbReference type="InterPro" id="IPR050127">
    <property type="entry name" value="Serine_Proteases_S1"/>
</dbReference>
<keyword evidence="2" id="KW-0964">Secreted</keyword>
<feature type="domain" description="Peptidase S1" evidence="9">
    <location>
        <begin position="36"/>
        <end position="274"/>
    </location>
</feature>
<dbReference type="EMBL" id="JABFTP020000185">
    <property type="protein sequence ID" value="KAL3287541.1"/>
    <property type="molecule type" value="Genomic_DNA"/>
</dbReference>
<proteinExistence type="predicted"/>
<gene>
    <name evidence="10" type="ORF">HHI36_002009</name>
</gene>
<dbReference type="SMART" id="SM00020">
    <property type="entry name" value="Tryp_SPc"/>
    <property type="match status" value="1"/>
</dbReference>